<evidence type="ECO:0000313" key="2">
    <source>
        <dbReference type="Proteomes" id="UP001589838"/>
    </source>
</evidence>
<reference evidence="1 2" key="1">
    <citation type="submission" date="2024-09" db="EMBL/GenBank/DDBJ databases">
        <authorList>
            <person name="Sun Q."/>
            <person name="Mori K."/>
        </authorList>
    </citation>
    <scope>NUCLEOTIDE SEQUENCE [LARGE SCALE GENOMIC DNA]</scope>
    <source>
        <strain evidence="1 2">NCAIM B.02610</strain>
    </source>
</reference>
<evidence type="ECO:0000313" key="1">
    <source>
        <dbReference type="EMBL" id="MFC0471527.1"/>
    </source>
</evidence>
<keyword evidence="2" id="KW-1185">Reference proteome</keyword>
<accession>A0ABV6KEZ2</accession>
<sequence>MIIQVSKYLSLCIVICFITFCYQINNVYGNTYGKEQIEEFIQLTSNIRAEKAIEMFEEKHSTIVYLPEDLPFKPTHRYGKVTNQGDLTLHFMRMFNKPHQDIIIIILAPDRKIETFLSPVDNVLTLTDHSKAYIKTIDNYFNLLLFQKNGYGYIIGGNTNHIPKFNAEGLIEIADSIK</sequence>
<dbReference type="RefSeq" id="WP_335962089.1">
    <property type="nucleotide sequence ID" value="NZ_JAXBLX010000024.1"/>
</dbReference>
<proteinExistence type="predicted"/>
<dbReference type="Proteomes" id="UP001589838">
    <property type="component" value="Unassembled WGS sequence"/>
</dbReference>
<dbReference type="EMBL" id="JBHLUX010000035">
    <property type="protein sequence ID" value="MFC0471527.1"/>
    <property type="molecule type" value="Genomic_DNA"/>
</dbReference>
<name>A0ABV6KEZ2_9BACI</name>
<comment type="caution">
    <text evidence="1">The sequence shown here is derived from an EMBL/GenBank/DDBJ whole genome shotgun (WGS) entry which is preliminary data.</text>
</comment>
<evidence type="ECO:0008006" key="3">
    <source>
        <dbReference type="Google" id="ProtNLM"/>
    </source>
</evidence>
<organism evidence="1 2">
    <name type="scientific">Halalkalibacter kiskunsagensis</name>
    <dbReference type="NCBI Taxonomy" id="1548599"/>
    <lineage>
        <taxon>Bacteria</taxon>
        <taxon>Bacillati</taxon>
        <taxon>Bacillota</taxon>
        <taxon>Bacilli</taxon>
        <taxon>Bacillales</taxon>
        <taxon>Bacillaceae</taxon>
        <taxon>Halalkalibacter</taxon>
    </lineage>
</organism>
<protein>
    <recommendedName>
        <fullName evidence="3">DUF4367 domain-containing protein</fullName>
    </recommendedName>
</protein>
<gene>
    <name evidence="1" type="ORF">ACFFHM_13750</name>
</gene>